<organism evidence="1 2">
    <name type="scientific">Clavibacter michiganensis subsp. michiganensis</name>
    <dbReference type="NCBI Taxonomy" id="33013"/>
    <lineage>
        <taxon>Bacteria</taxon>
        <taxon>Bacillati</taxon>
        <taxon>Actinomycetota</taxon>
        <taxon>Actinomycetes</taxon>
        <taxon>Micrococcales</taxon>
        <taxon>Microbacteriaceae</taxon>
        <taxon>Clavibacter</taxon>
    </lineage>
</organism>
<name>A0A251XFD6_CLAMM</name>
<evidence type="ECO:0000313" key="2">
    <source>
        <dbReference type="Proteomes" id="UP000195062"/>
    </source>
</evidence>
<evidence type="ECO:0000313" key="1">
    <source>
        <dbReference type="EMBL" id="OUE00845.1"/>
    </source>
</evidence>
<reference evidence="1 2" key="1">
    <citation type="submission" date="2016-08" db="EMBL/GenBank/DDBJ databases">
        <title>Genome sequence of Clavibacter michiganensis subsp. michiganensis strain CASJ007.</title>
        <authorList>
            <person name="Thapa S.P."/>
            <person name="Coaker G."/>
        </authorList>
    </citation>
    <scope>NUCLEOTIDE SEQUENCE [LARGE SCALE GENOMIC DNA]</scope>
    <source>
        <strain evidence="1">CASJ007</strain>
    </source>
</reference>
<gene>
    <name evidence="1" type="ORF">CMMCAS07_15515</name>
</gene>
<sequence>MSTSIASLVILLAFFWISSTRKQVTGPISAPVPLPDETAPAAVREQALIGAGVAGLGAVGGSAAASADARPAVGNGRAFPAGKPAVNWTPDR</sequence>
<keyword evidence="2" id="KW-1185">Reference proteome</keyword>
<protein>
    <submittedName>
        <fullName evidence="1">Uncharacterized protein</fullName>
    </submittedName>
</protein>
<accession>A0A251XFD6</accession>
<dbReference type="EMBL" id="MDHH01000004">
    <property type="protein sequence ID" value="OUE00845.1"/>
    <property type="molecule type" value="Genomic_DNA"/>
</dbReference>
<dbReference type="AlphaFoldDB" id="A0A251XFD6"/>
<proteinExistence type="predicted"/>
<comment type="caution">
    <text evidence="1">The sequence shown here is derived from an EMBL/GenBank/DDBJ whole genome shotgun (WGS) entry which is preliminary data.</text>
</comment>
<dbReference type="Proteomes" id="UP000195062">
    <property type="component" value="Unassembled WGS sequence"/>
</dbReference>